<evidence type="ECO:0000313" key="1">
    <source>
        <dbReference type="EMBL" id="OEG12158.1"/>
    </source>
</evidence>
<evidence type="ECO:0000313" key="2">
    <source>
        <dbReference type="Proteomes" id="UP000094068"/>
    </source>
</evidence>
<dbReference type="AlphaFoldDB" id="A0A1E5GHH0"/>
<dbReference type="Pfam" id="PF20131">
    <property type="entry name" value="MC3"/>
    <property type="match status" value="1"/>
</dbReference>
<sequence length="153" mass="17903">MQTYNNYFFSAVAMFSVLKHKNKWKLSEVALILPMITQPKIVKSLNLRRKDMSLLDLIVDKSDYFYNFNKMFHSYRFTSANCVSLLIQMDLINFDKNSEEIIINENYPVDKISSIVNKDSRLKAIDKSSEKICKMLKEKISISEIYIQLGVIL</sequence>
<keyword evidence="2" id="KW-1185">Reference proteome</keyword>
<protein>
    <submittedName>
        <fullName evidence="1">Uncharacterized protein</fullName>
    </submittedName>
</protein>
<dbReference type="Proteomes" id="UP000094068">
    <property type="component" value="Unassembled WGS sequence"/>
</dbReference>
<dbReference type="STRING" id="903984.BCR21_07940"/>
<dbReference type="InterPro" id="IPR045390">
    <property type="entry name" value="ABC-3C_MC3"/>
</dbReference>
<dbReference type="RefSeq" id="WP_069645987.1">
    <property type="nucleotide sequence ID" value="NZ_MIJZ01000012.1"/>
</dbReference>
<name>A0A1E5GHH0_9ENTE</name>
<accession>A0A1E5GHH0</accession>
<comment type="caution">
    <text evidence="1">The sequence shown here is derived from an EMBL/GenBank/DDBJ whole genome shotgun (WGS) entry which is preliminary data.</text>
</comment>
<organism evidence="1 2">
    <name type="scientific">Enterococcus ureasiticus</name>
    <dbReference type="NCBI Taxonomy" id="903984"/>
    <lineage>
        <taxon>Bacteria</taxon>
        <taxon>Bacillati</taxon>
        <taxon>Bacillota</taxon>
        <taxon>Bacilli</taxon>
        <taxon>Lactobacillales</taxon>
        <taxon>Enterococcaceae</taxon>
        <taxon>Enterococcus</taxon>
    </lineage>
</organism>
<reference evidence="2" key="1">
    <citation type="submission" date="2016-09" db="EMBL/GenBank/DDBJ databases">
        <authorList>
            <person name="Gulvik C.A."/>
        </authorList>
    </citation>
    <scope>NUCLEOTIDE SEQUENCE [LARGE SCALE GENOMIC DNA]</scope>
    <source>
        <strain evidence="2">DSM 23328</strain>
    </source>
</reference>
<proteinExistence type="predicted"/>
<dbReference type="EMBL" id="MIJZ01000012">
    <property type="protein sequence ID" value="OEG12158.1"/>
    <property type="molecule type" value="Genomic_DNA"/>
</dbReference>
<gene>
    <name evidence="1" type="ORF">BCR21_07940</name>
</gene>